<keyword evidence="2" id="KW-1185">Reference proteome</keyword>
<gene>
    <name evidence="1" type="ORF">EEDITHA_LOCUS20620</name>
</gene>
<organism evidence="1 2">
    <name type="scientific">Euphydryas editha</name>
    <name type="common">Edith's checkerspot</name>
    <dbReference type="NCBI Taxonomy" id="104508"/>
    <lineage>
        <taxon>Eukaryota</taxon>
        <taxon>Metazoa</taxon>
        <taxon>Ecdysozoa</taxon>
        <taxon>Arthropoda</taxon>
        <taxon>Hexapoda</taxon>
        <taxon>Insecta</taxon>
        <taxon>Pterygota</taxon>
        <taxon>Neoptera</taxon>
        <taxon>Endopterygota</taxon>
        <taxon>Lepidoptera</taxon>
        <taxon>Glossata</taxon>
        <taxon>Ditrysia</taxon>
        <taxon>Papilionoidea</taxon>
        <taxon>Nymphalidae</taxon>
        <taxon>Nymphalinae</taxon>
        <taxon>Euphydryas</taxon>
    </lineage>
</organism>
<dbReference type="EMBL" id="CAKOGL010000029">
    <property type="protein sequence ID" value="CAH2106491.1"/>
    <property type="molecule type" value="Genomic_DNA"/>
</dbReference>
<name>A0AAU9VB80_EUPED</name>
<dbReference type="AlphaFoldDB" id="A0AAU9VB80"/>
<accession>A0AAU9VB80</accession>
<comment type="caution">
    <text evidence="1">The sequence shown here is derived from an EMBL/GenBank/DDBJ whole genome shotgun (WGS) entry which is preliminary data.</text>
</comment>
<evidence type="ECO:0000313" key="2">
    <source>
        <dbReference type="Proteomes" id="UP001153954"/>
    </source>
</evidence>
<proteinExistence type="predicted"/>
<evidence type="ECO:0000313" key="1">
    <source>
        <dbReference type="EMBL" id="CAH2106491.1"/>
    </source>
</evidence>
<dbReference type="Proteomes" id="UP001153954">
    <property type="component" value="Unassembled WGS sequence"/>
</dbReference>
<reference evidence="1" key="1">
    <citation type="submission" date="2022-03" db="EMBL/GenBank/DDBJ databases">
        <authorList>
            <person name="Tunstrom K."/>
        </authorList>
    </citation>
    <scope>NUCLEOTIDE SEQUENCE</scope>
</reference>
<protein>
    <submittedName>
        <fullName evidence="1">Uncharacterized protein</fullName>
    </submittedName>
</protein>
<sequence>MGNKTKNNNKIPRCELRKLRKAISASVPRSKGLFRTTKFTVEQDSEATASTSGFETGVCDKTSLIAIDPDYLQIAATTE</sequence>